<dbReference type="EMBL" id="CAJNOR010000046">
    <property type="protein sequence ID" value="CAF0771480.1"/>
    <property type="molecule type" value="Genomic_DNA"/>
</dbReference>
<evidence type="ECO:0000313" key="3">
    <source>
        <dbReference type="Proteomes" id="UP000663828"/>
    </source>
</evidence>
<keyword evidence="3" id="KW-1185">Reference proteome</keyword>
<protein>
    <submittedName>
        <fullName evidence="2">Uncharacterized protein</fullName>
    </submittedName>
</protein>
<reference evidence="2" key="1">
    <citation type="submission" date="2021-02" db="EMBL/GenBank/DDBJ databases">
        <authorList>
            <person name="Nowell W R."/>
        </authorList>
    </citation>
    <scope>NUCLEOTIDE SEQUENCE</scope>
</reference>
<comment type="caution">
    <text evidence="2">The sequence shown here is derived from an EMBL/GenBank/DDBJ whole genome shotgun (WGS) entry which is preliminary data.</text>
</comment>
<dbReference type="Proteomes" id="UP000663828">
    <property type="component" value="Unassembled WGS sequence"/>
</dbReference>
<feature type="coiled-coil region" evidence="1">
    <location>
        <begin position="51"/>
        <end position="78"/>
    </location>
</feature>
<sequence>MSLSPTQDLLDRIDRLHVILASDLPVLSPTVARRPTNSLDLRSIHTFHSTIKSESMIIDELQQYIDKLEREREILLKSYSILLQLLKHHDPNDKSYLINYDNSDL</sequence>
<name>A0A813QT26_ADIRI</name>
<evidence type="ECO:0000313" key="2">
    <source>
        <dbReference type="EMBL" id="CAF0771480.1"/>
    </source>
</evidence>
<gene>
    <name evidence="2" type="ORF">XAT740_LOCUS1473</name>
</gene>
<evidence type="ECO:0000256" key="1">
    <source>
        <dbReference type="SAM" id="Coils"/>
    </source>
</evidence>
<proteinExistence type="predicted"/>
<accession>A0A813QT26</accession>
<keyword evidence="1" id="KW-0175">Coiled coil</keyword>
<organism evidence="2 3">
    <name type="scientific">Adineta ricciae</name>
    <name type="common">Rotifer</name>
    <dbReference type="NCBI Taxonomy" id="249248"/>
    <lineage>
        <taxon>Eukaryota</taxon>
        <taxon>Metazoa</taxon>
        <taxon>Spiralia</taxon>
        <taxon>Gnathifera</taxon>
        <taxon>Rotifera</taxon>
        <taxon>Eurotatoria</taxon>
        <taxon>Bdelloidea</taxon>
        <taxon>Adinetida</taxon>
        <taxon>Adinetidae</taxon>
        <taxon>Adineta</taxon>
    </lineage>
</organism>
<dbReference type="AlphaFoldDB" id="A0A813QT26"/>